<gene>
    <name evidence="3" type="ORF">EZV62_009271</name>
</gene>
<sequence>MLNFIMSSRKALLQGNLKDGLYQLRLTKSDTAPISHSVSSSKYSSSSDVDRGVHGNAGSSKTGTISMVMAQTSEDLRIYRAVGFHYDCATWRNLLCDMINGGLTLFLNLSCHGSEGASKLHRQRTFQSTNDEEYDCVDIYKQPAFDHILLKNHKIQMNPSLLPKMDNLGENKYSSFEVQSKGCPEGMVPILRTKVDVTDLNVISRIHLENSHTLSVTQPGKNVYPLIYGDNHTRFTGYWTNPESGNWWLAFDDKEIGYWPKELFTHLKGGADSIHYGGWTYNSPENIMSPPMGIGLLPDRVITKISSTFYNMQVAYEYNHFIDINGRNLERIVDNTSCYNAIYLGRLDGGIRGDTFNYGGPGGKCSGI</sequence>
<dbReference type="Pfam" id="PF03080">
    <property type="entry name" value="Neprosin"/>
    <property type="match status" value="1"/>
</dbReference>
<organism evidence="3 4">
    <name type="scientific">Acer yangbiense</name>
    <dbReference type="NCBI Taxonomy" id="1000413"/>
    <lineage>
        <taxon>Eukaryota</taxon>
        <taxon>Viridiplantae</taxon>
        <taxon>Streptophyta</taxon>
        <taxon>Embryophyta</taxon>
        <taxon>Tracheophyta</taxon>
        <taxon>Spermatophyta</taxon>
        <taxon>Magnoliopsida</taxon>
        <taxon>eudicotyledons</taxon>
        <taxon>Gunneridae</taxon>
        <taxon>Pentapetalae</taxon>
        <taxon>rosids</taxon>
        <taxon>malvids</taxon>
        <taxon>Sapindales</taxon>
        <taxon>Sapindaceae</taxon>
        <taxon>Hippocastanoideae</taxon>
        <taxon>Acereae</taxon>
        <taxon>Acer</taxon>
    </lineage>
</organism>
<dbReference type="EMBL" id="VAHF01000003">
    <property type="protein sequence ID" value="TXG67996.1"/>
    <property type="molecule type" value="Genomic_DNA"/>
</dbReference>
<feature type="region of interest" description="Disordered" evidence="1">
    <location>
        <begin position="34"/>
        <end position="58"/>
    </location>
</feature>
<evidence type="ECO:0000259" key="2">
    <source>
        <dbReference type="PROSITE" id="PS52045"/>
    </source>
</evidence>
<proteinExistence type="predicted"/>
<dbReference type="PROSITE" id="PS52045">
    <property type="entry name" value="NEPROSIN_PEP_CD"/>
    <property type="match status" value="1"/>
</dbReference>
<dbReference type="Proteomes" id="UP000323000">
    <property type="component" value="Chromosome 3"/>
</dbReference>
<comment type="caution">
    <text evidence="3">The sequence shown here is derived from an EMBL/GenBank/DDBJ whole genome shotgun (WGS) entry which is preliminary data.</text>
</comment>
<keyword evidence="4" id="KW-1185">Reference proteome</keyword>
<reference evidence="4" key="1">
    <citation type="journal article" date="2019" name="Gigascience">
        <title>De novo genome assembly of the endangered Acer yangbiense, a plant species with extremely small populations endemic to Yunnan Province, China.</title>
        <authorList>
            <person name="Yang J."/>
            <person name="Wariss H.M."/>
            <person name="Tao L."/>
            <person name="Zhang R."/>
            <person name="Yun Q."/>
            <person name="Hollingsworth P."/>
            <person name="Dao Z."/>
            <person name="Luo G."/>
            <person name="Guo H."/>
            <person name="Ma Y."/>
            <person name="Sun W."/>
        </authorList>
    </citation>
    <scope>NUCLEOTIDE SEQUENCE [LARGE SCALE GENOMIC DNA]</scope>
    <source>
        <strain evidence="4">cv. Malutang</strain>
    </source>
</reference>
<protein>
    <recommendedName>
        <fullName evidence="2">Neprosin PEP catalytic domain-containing protein</fullName>
    </recommendedName>
</protein>
<evidence type="ECO:0000313" key="3">
    <source>
        <dbReference type="EMBL" id="TXG67996.1"/>
    </source>
</evidence>
<dbReference type="OrthoDB" id="1858978at2759"/>
<dbReference type="PANTHER" id="PTHR31589">
    <property type="entry name" value="PROTEIN, PUTATIVE (DUF239)-RELATED-RELATED"/>
    <property type="match status" value="1"/>
</dbReference>
<dbReference type="InterPro" id="IPR053168">
    <property type="entry name" value="Glutamic_endopeptidase"/>
</dbReference>
<accession>A0A5C7IHP7</accession>
<name>A0A5C7IHP7_9ROSI</name>
<dbReference type="Pfam" id="PF14365">
    <property type="entry name" value="Neprosin_AP"/>
    <property type="match status" value="1"/>
</dbReference>
<evidence type="ECO:0000256" key="1">
    <source>
        <dbReference type="SAM" id="MobiDB-lite"/>
    </source>
</evidence>
<dbReference type="InterPro" id="IPR025521">
    <property type="entry name" value="Neprosin_propep"/>
</dbReference>
<evidence type="ECO:0000313" key="4">
    <source>
        <dbReference type="Proteomes" id="UP000323000"/>
    </source>
</evidence>
<dbReference type="AlphaFoldDB" id="A0A5C7IHP7"/>
<dbReference type="PANTHER" id="PTHR31589:SF233">
    <property type="entry name" value="PROTEIN, PUTATIVE (DUF239)-RELATED"/>
    <property type="match status" value="1"/>
</dbReference>
<dbReference type="InterPro" id="IPR004314">
    <property type="entry name" value="Neprosin"/>
</dbReference>
<feature type="compositionally biased region" description="Low complexity" evidence="1">
    <location>
        <begin position="35"/>
        <end position="47"/>
    </location>
</feature>
<feature type="domain" description="Neprosin PEP catalytic" evidence="2">
    <location>
        <begin position="79"/>
        <end position="366"/>
    </location>
</feature>